<dbReference type="InterPro" id="IPR029044">
    <property type="entry name" value="Nucleotide-diphossugar_trans"/>
</dbReference>
<dbReference type="EMBL" id="VDLX02000039">
    <property type="protein sequence ID" value="KAB8182691.1"/>
    <property type="molecule type" value="Genomic_DNA"/>
</dbReference>
<evidence type="ECO:0000313" key="4">
    <source>
        <dbReference type="Proteomes" id="UP000312512"/>
    </source>
</evidence>
<organism evidence="3 4">
    <name type="scientific">Nonomuraea phyllanthi</name>
    <dbReference type="NCBI Taxonomy" id="2219224"/>
    <lineage>
        <taxon>Bacteria</taxon>
        <taxon>Bacillati</taxon>
        <taxon>Actinomycetota</taxon>
        <taxon>Actinomycetes</taxon>
        <taxon>Streptosporangiales</taxon>
        <taxon>Streptosporangiaceae</taxon>
        <taxon>Nonomuraea</taxon>
    </lineage>
</organism>
<dbReference type="CDD" id="cd00761">
    <property type="entry name" value="Glyco_tranf_GTA_type"/>
    <property type="match status" value="1"/>
</dbReference>
<feature type="domain" description="Glycosyltransferase 2-like" evidence="2">
    <location>
        <begin position="5"/>
        <end position="133"/>
    </location>
</feature>
<reference evidence="3 4" key="1">
    <citation type="submission" date="2019-10" db="EMBL/GenBank/DDBJ databases">
        <title>Nonomuraea sp. nov., isolated from Phyllanthus amarus.</title>
        <authorList>
            <person name="Klykleung N."/>
            <person name="Tanasupawat S."/>
        </authorList>
    </citation>
    <scope>NUCLEOTIDE SEQUENCE [LARGE SCALE GENOMIC DNA]</scope>
    <source>
        <strain evidence="3 4">PA1-10</strain>
    </source>
</reference>
<dbReference type="OrthoDB" id="3226099at2"/>
<dbReference type="PANTHER" id="PTHR43685:SF2">
    <property type="entry name" value="GLYCOSYLTRANSFERASE 2-LIKE DOMAIN-CONTAINING PROTEIN"/>
    <property type="match status" value="1"/>
</dbReference>
<proteinExistence type="predicted"/>
<evidence type="ECO:0000313" key="3">
    <source>
        <dbReference type="EMBL" id="KAB8182691.1"/>
    </source>
</evidence>
<evidence type="ECO:0000259" key="2">
    <source>
        <dbReference type="Pfam" id="PF00535"/>
    </source>
</evidence>
<evidence type="ECO:0000256" key="1">
    <source>
        <dbReference type="SAM" id="MobiDB-lite"/>
    </source>
</evidence>
<keyword evidence="3" id="KW-0808">Transferase</keyword>
<dbReference type="SUPFAM" id="SSF53448">
    <property type="entry name" value="Nucleotide-diphospho-sugar transferases"/>
    <property type="match status" value="1"/>
</dbReference>
<feature type="region of interest" description="Disordered" evidence="1">
    <location>
        <begin position="314"/>
        <end position="345"/>
    </location>
</feature>
<dbReference type="PANTHER" id="PTHR43685">
    <property type="entry name" value="GLYCOSYLTRANSFERASE"/>
    <property type="match status" value="1"/>
</dbReference>
<feature type="compositionally biased region" description="Pro residues" evidence="1">
    <location>
        <begin position="314"/>
        <end position="328"/>
    </location>
</feature>
<dbReference type="RefSeq" id="WP_139638233.1">
    <property type="nucleotide sequence ID" value="NZ_VDLX02000039.1"/>
</dbReference>
<keyword evidence="4" id="KW-1185">Reference proteome</keyword>
<name>A0A5C4UW92_9ACTN</name>
<dbReference type="Pfam" id="PF00535">
    <property type="entry name" value="Glycos_transf_2"/>
    <property type="match status" value="1"/>
</dbReference>
<accession>A0A5C4UW92</accession>
<gene>
    <name evidence="3" type="ORF">FH608_049810</name>
</gene>
<comment type="caution">
    <text evidence="3">The sequence shown here is derived from an EMBL/GenBank/DDBJ whole genome shotgun (WGS) entry which is preliminary data.</text>
</comment>
<protein>
    <submittedName>
        <fullName evidence="3">Glycosyltransferase</fullName>
    </submittedName>
</protein>
<dbReference type="Gene3D" id="3.90.550.10">
    <property type="entry name" value="Spore Coat Polysaccharide Biosynthesis Protein SpsA, Chain A"/>
    <property type="match status" value="1"/>
</dbReference>
<dbReference type="Proteomes" id="UP000312512">
    <property type="component" value="Unassembled WGS sequence"/>
</dbReference>
<dbReference type="AlphaFoldDB" id="A0A5C4UW92"/>
<dbReference type="InterPro" id="IPR050834">
    <property type="entry name" value="Glycosyltransf_2"/>
</dbReference>
<dbReference type="GO" id="GO:0016740">
    <property type="term" value="F:transferase activity"/>
    <property type="evidence" value="ECO:0007669"/>
    <property type="project" value="UniProtKB-KW"/>
</dbReference>
<dbReference type="InterPro" id="IPR001173">
    <property type="entry name" value="Glyco_trans_2-like"/>
</dbReference>
<sequence length="345" mass="37769">MITLSVVVPVRDGERFIADALTSLCRNARHDFEFIVVDDGSVDATGAIAEDFAPDLPGLAVLRNPAPLGLADARNAGLSAASGRYVTFMDGDDWLAPGYLARLVEAIDGLGCDFVRADHVQAEGRKRVVHRAPSARRGTVHDPREAILPAGVRTMVDYPYAWAGIYRRSLGDLLRFPGSLHTAEDRPWIWRLHREAATFAVVSLAGVFYRRLVAGSLTQVGDERQLHFFDAFGLVFKDLEPEFLPKAVRNFCALLGHHLEIAGRFTPELRARFAGRGAAMVRDLPVELVREAAAQMSAERAAALRALVPDLLPEPPPGRDFVPEPPAGRAPGPHVRLRRAQEESP</sequence>